<gene>
    <name evidence="2" type="ORF">C7I85_27810</name>
</gene>
<dbReference type="Proteomes" id="UP000240653">
    <property type="component" value="Unassembled WGS sequence"/>
</dbReference>
<keyword evidence="1" id="KW-1133">Transmembrane helix</keyword>
<dbReference type="AlphaFoldDB" id="A0A2P7RU72"/>
<organism evidence="2 3">
    <name type="scientific">Pseudaminobacter soli</name>
    <name type="common">ex Li et al. 2025</name>
    <dbReference type="NCBI Taxonomy" id="1295366"/>
    <lineage>
        <taxon>Bacteria</taxon>
        <taxon>Pseudomonadati</taxon>
        <taxon>Pseudomonadota</taxon>
        <taxon>Alphaproteobacteria</taxon>
        <taxon>Hyphomicrobiales</taxon>
        <taxon>Phyllobacteriaceae</taxon>
        <taxon>Pseudaminobacter</taxon>
    </lineage>
</organism>
<dbReference type="EMBL" id="PXYL01000028">
    <property type="protein sequence ID" value="PSJ53778.1"/>
    <property type="molecule type" value="Genomic_DNA"/>
</dbReference>
<accession>A0A2P7RU72</accession>
<evidence type="ECO:0000313" key="3">
    <source>
        <dbReference type="Proteomes" id="UP000240653"/>
    </source>
</evidence>
<evidence type="ECO:0000313" key="2">
    <source>
        <dbReference type="EMBL" id="PSJ53778.1"/>
    </source>
</evidence>
<name>A0A2P7RU72_9HYPH</name>
<comment type="caution">
    <text evidence="2">The sequence shown here is derived from an EMBL/GenBank/DDBJ whole genome shotgun (WGS) entry which is preliminary data.</text>
</comment>
<keyword evidence="1" id="KW-0472">Membrane</keyword>
<feature type="transmembrane region" description="Helical" evidence="1">
    <location>
        <begin position="99"/>
        <end position="120"/>
    </location>
</feature>
<protein>
    <submittedName>
        <fullName evidence="2">Uncharacterized protein</fullName>
    </submittedName>
</protein>
<reference evidence="2 3" key="1">
    <citation type="submission" date="2018-03" db="EMBL/GenBank/DDBJ databases">
        <title>The draft genome of Mesorhizobium soli JCM 19897.</title>
        <authorList>
            <person name="Li L."/>
            <person name="Liu L."/>
            <person name="Liang L."/>
            <person name="Wang T."/>
            <person name="Zhang X."/>
        </authorList>
    </citation>
    <scope>NUCLEOTIDE SEQUENCE [LARGE SCALE GENOMIC DNA]</scope>
    <source>
        <strain evidence="2 3">JCM 19897</strain>
    </source>
</reference>
<sequence>MDIGRRLHMVMQFEERDEPKEGAVDVGTITFEIHGFNPIAWASLPMTLQGYLALDPGPGPAIRLRFLRIETALERLHLAARVDGGVIERGSIRFKDGKLIIEVNSFIGAILALVPLIMGYPDLRQGIIELTKDISAAIEGLQGLDVNFAPLDPDSIAREIIPALPLDIRRRVENPPGRGKVQIEN</sequence>
<keyword evidence="3" id="KW-1185">Reference proteome</keyword>
<evidence type="ECO:0000256" key="1">
    <source>
        <dbReference type="SAM" id="Phobius"/>
    </source>
</evidence>
<keyword evidence="1" id="KW-0812">Transmembrane</keyword>
<proteinExistence type="predicted"/>